<proteinExistence type="predicted"/>
<dbReference type="AlphaFoldDB" id="A0A367R8G8"/>
<dbReference type="PROSITE" id="PS50164">
    <property type="entry name" value="GIY_YIG"/>
    <property type="match status" value="1"/>
</dbReference>
<evidence type="ECO:0000313" key="2">
    <source>
        <dbReference type="EMBL" id="RCJ31824.1"/>
    </source>
</evidence>
<dbReference type="SUPFAM" id="SSF82771">
    <property type="entry name" value="GIY-YIG endonuclease"/>
    <property type="match status" value="1"/>
</dbReference>
<keyword evidence="2" id="KW-0540">Nuclease</keyword>
<name>A0A367R8G8_NOSPU</name>
<accession>A0A367R8G8</accession>
<keyword evidence="2" id="KW-0255">Endonuclease</keyword>
<evidence type="ECO:0000259" key="1">
    <source>
        <dbReference type="PROSITE" id="PS50164"/>
    </source>
</evidence>
<dbReference type="InterPro" id="IPR000305">
    <property type="entry name" value="GIY-YIG_endonuc"/>
</dbReference>
<dbReference type="CDD" id="cd00719">
    <property type="entry name" value="GIY-YIG_SF"/>
    <property type="match status" value="1"/>
</dbReference>
<evidence type="ECO:0000313" key="3">
    <source>
        <dbReference type="Proteomes" id="UP000252085"/>
    </source>
</evidence>
<organism evidence="2 3">
    <name type="scientific">Nostoc punctiforme NIES-2108</name>
    <dbReference type="NCBI Taxonomy" id="1356359"/>
    <lineage>
        <taxon>Bacteria</taxon>
        <taxon>Bacillati</taxon>
        <taxon>Cyanobacteriota</taxon>
        <taxon>Cyanophyceae</taxon>
        <taxon>Nostocales</taxon>
        <taxon>Nostocaceae</taxon>
        <taxon>Nostoc</taxon>
    </lineage>
</organism>
<comment type="caution">
    <text evidence="2">The sequence shown here is derived from an EMBL/GenBank/DDBJ whole genome shotgun (WGS) entry which is preliminary data.</text>
</comment>
<sequence length="312" mass="36701">MLENFKNLPYLRLVDKQKLTEASAIYFAVARDQVLYIGQAVNLRSRWLNHHRLPQLEAINRRCEIKLFWLNCLPIQLNELERLYIQYYCPTLNQSKVPQKKLLPSFQMLTLSLKKLNERVLVFGVCPDSERLPLKTIVIGYLANYTETRLATTLVRKSLQAVNRKPNSLFRWIEYDRLRNGARWLTRCNGIETRLIPWFEERIMHNPTMYRVMEEKRFGVWTSIPLNDYEAMRQDVKAMSFTERLELARNSEIGWQLFPLECGSQLKVVSGVELLCLTSEQLEVLLAKKPYIQEQHPGICAINEDPVPKLLF</sequence>
<dbReference type="EMBL" id="LXQE01000172">
    <property type="protein sequence ID" value="RCJ31824.1"/>
    <property type="molecule type" value="Genomic_DNA"/>
</dbReference>
<dbReference type="SMART" id="SM00465">
    <property type="entry name" value="GIYc"/>
    <property type="match status" value="1"/>
</dbReference>
<protein>
    <submittedName>
        <fullName evidence="2">Endonuclease</fullName>
    </submittedName>
</protein>
<feature type="domain" description="GIY-YIG" evidence="1">
    <location>
        <begin position="21"/>
        <end position="94"/>
    </location>
</feature>
<dbReference type="Proteomes" id="UP000252085">
    <property type="component" value="Unassembled WGS sequence"/>
</dbReference>
<gene>
    <name evidence="2" type="ORF">A6769_30090</name>
</gene>
<keyword evidence="2" id="KW-0378">Hydrolase</keyword>
<dbReference type="GO" id="GO:0004519">
    <property type="term" value="F:endonuclease activity"/>
    <property type="evidence" value="ECO:0007669"/>
    <property type="project" value="UniProtKB-KW"/>
</dbReference>
<dbReference type="InterPro" id="IPR035901">
    <property type="entry name" value="GIY-YIG_endonuc_sf"/>
</dbReference>
<reference evidence="2 3" key="1">
    <citation type="submission" date="2016-04" db="EMBL/GenBank/DDBJ databases">
        <authorList>
            <person name="Evans L.H."/>
            <person name="Alamgir A."/>
            <person name="Owens N."/>
            <person name="Weber N.D."/>
            <person name="Virtaneva K."/>
            <person name="Barbian K."/>
            <person name="Babar A."/>
            <person name="Rosenke K."/>
        </authorList>
    </citation>
    <scope>NUCLEOTIDE SEQUENCE [LARGE SCALE GENOMIC DNA]</scope>
    <source>
        <strain evidence="2">NIES-2108</strain>
    </source>
</reference>